<feature type="region of interest" description="Disordered" evidence="3">
    <location>
        <begin position="154"/>
        <end position="174"/>
    </location>
</feature>
<dbReference type="PANTHER" id="PTHR42535:SF2">
    <property type="entry name" value="CHROMOSOME UNDETERMINED SCAFFOLD_146, WHOLE GENOME SHOTGUN SEQUENCE"/>
    <property type="match status" value="1"/>
</dbReference>
<keyword evidence="1 4" id="KW-0732">Signal</keyword>
<dbReference type="InterPro" id="IPR006558">
    <property type="entry name" value="LamG-like"/>
</dbReference>
<feature type="domain" description="LamG-like jellyroll fold" evidence="5">
    <location>
        <begin position="685"/>
        <end position="816"/>
    </location>
</feature>
<evidence type="ECO:0000256" key="3">
    <source>
        <dbReference type="SAM" id="MobiDB-lite"/>
    </source>
</evidence>
<accession>A0ABQ0MPY3</accession>
<evidence type="ECO:0000256" key="4">
    <source>
        <dbReference type="SAM" id="SignalP"/>
    </source>
</evidence>
<dbReference type="InterPro" id="IPR013320">
    <property type="entry name" value="ConA-like_dom_sf"/>
</dbReference>
<comment type="caution">
    <text evidence="6">The sequence shown here is derived from an EMBL/GenBank/DDBJ whole genome shotgun (WGS) entry which is preliminary data.</text>
</comment>
<feature type="signal peptide" evidence="4">
    <location>
        <begin position="1"/>
        <end position="21"/>
    </location>
</feature>
<evidence type="ECO:0000313" key="6">
    <source>
        <dbReference type="EMBL" id="GAW94426.1"/>
    </source>
</evidence>
<keyword evidence="7" id="KW-1185">Reference proteome</keyword>
<gene>
    <name evidence="6" type="primary">mshQ</name>
    <name evidence="6" type="ORF">MTCD1_00022</name>
</gene>
<dbReference type="Pfam" id="PF13385">
    <property type="entry name" value="Laminin_G_3"/>
    <property type="match status" value="2"/>
</dbReference>
<sequence>MDNYIKILCFSLLLLSTQVFAICSQYMGLATLNEAGSVGFIEIKLLDSSISEGTYTTWKVKICKEKGNKNECTSELPLSVSTTLPYIVVATSFIPTNKGFDVLLTDALGETIDYLSVGYMAQQSLNDTICLTYDWDATESNSHDYRRMPDGTGYWGNSGNGNSGGNTGGAPNEDTPLSCDVVFPGGQPFSGSGSIVTGSNRPLCYVNGNWVNCAFEDFTSVGSINLDSNLGSFPDLSDSWTFTDAEYNFYNAAPDNENYRLITSGGTSAIYISGNAVFKKGVGLNVPFLGTGNPSELLIVVDGNLKIEENAVVNGFIYVNGDVVLEKGITFNGAVSASGSFDVKEGGRYTFDSSMLDDFDPHGFCEPVVPTGTLLALHRFEQTNISTQIDDTSGLDNHAENIFGGLSTVNGKYCRGFESESWNDYNGITDSFRSSLDVNDHIGLKGTISFWFNSRIDWDQGQERVLFDASSGSNVTDKYFVFEIQQDGRLKFAFEDSADSDFSLVEPSITNRAADTWYYLTVTWDYLANDFAIYVDGTLQIQQSRNTNGAMGELKQIVFGDNASNYTQTGNSNIASPYSSRGNYDEVRIYNKVLTLSEIQTDMNDDNGCAAELVAYYQMDELAWNGTDEVVSELGTLHGTAVGGLSTDRVNPARVGNPGTCGYGYFDGVNDFVQIAHDDSLSFTNEFTISTWIYPTKLPSSGLMTILSKDTNYEFHVTPDGEIYWWWNDATGAARSFNSSGANITANNWYHIAITYKDGEQVIYVNGVNKGQDNQATNLFSNTDPLQIGQDQYFSGRYFQGRIDEVKLYSGALSATEIDAIYQEVHLCDSYIDHFEVSTQNGQGLTCEQDIITIKACADAACSPYLDEANVVLSVTDSSNNVVLNKNVTFVGGEIDVSYIHTKQEDVTLSLDQAYECTYGAPATCEVVFTDAGFRFVSVASGSTLLPLQLSGKPSTIGYNADVLKVEAVKTDNSGACAPLLITGSVIDMAASYQTPNTGTKVVNISGTDIGTAPASTAFNSLPFTDVALDFGGVSQHSAEFVFTYADAGAMQLHARFELPDDDGNPSGEFITGSSNSIYVRPFAFDIFVDKNLPTNDIDYKINPAATDGNGSSADVFTVAGGEIRISTRAIAWQAGDDANNNGLADQGEDLTTNPTTANFTDVTLTSLTHGLVAPSTGVLGELTVTGADFSLGINVDTGTYDEVGIISLAALKENYLAADINIDGFVPYVGRFTPAYFTQNVNDHGTLNANHYDTCQMNSWVYAGQTRDRSGSTVGAISYDDFSSPIINITAFNLDGDITQNYTKPGFMKLTASGITIPAPIADDAMSRLYPDGNDEKVHLSANMSAGDAPMASGTNGVVSYTFNEQDHFIYEHNKHSKLQAFPANIPFLVTGVEDTDEVRLYSGSDTNIIATEKVITSGVEIRFGRWLLANSYGPETSILPVTMRTQHFNGTTFIDNEQENCLVPEIGDIENTGNIGDGGMELWHYRLADIGGPDNLLPSHTTPSVEARSFVSGLYQSLLFSAPGDGRQGSLSFEYQVPTWLQYDWNNDDNFTNNPTTTLTFGIFRGNDRIIYQREIDKIN</sequence>
<protein>
    <submittedName>
        <fullName evidence="6">MSHA biogenesis protein MshQ</fullName>
    </submittedName>
</protein>
<proteinExistence type="predicted"/>
<dbReference type="PANTHER" id="PTHR42535">
    <property type="entry name" value="OOKINETE PROTEIN, PUTATIVE-RELATED"/>
    <property type="match status" value="1"/>
</dbReference>
<dbReference type="EMBL" id="BDQM01000001">
    <property type="protein sequence ID" value="GAW94426.1"/>
    <property type="molecule type" value="Genomic_DNA"/>
</dbReference>
<evidence type="ECO:0000259" key="5">
    <source>
        <dbReference type="SMART" id="SM00560"/>
    </source>
</evidence>
<dbReference type="RefSeq" id="WP_057182632.1">
    <property type="nucleotide sequence ID" value="NZ_BDQM01000001.1"/>
</dbReference>
<feature type="chain" id="PRO_5047204166" evidence="4">
    <location>
        <begin position="22"/>
        <end position="1582"/>
    </location>
</feature>
<organism evidence="6 7">
    <name type="scientific">Colwellia marinimaniae</name>
    <dbReference type="NCBI Taxonomy" id="1513592"/>
    <lineage>
        <taxon>Bacteria</taxon>
        <taxon>Pseudomonadati</taxon>
        <taxon>Pseudomonadota</taxon>
        <taxon>Gammaproteobacteria</taxon>
        <taxon>Alteromonadales</taxon>
        <taxon>Colwelliaceae</taxon>
        <taxon>Colwellia</taxon>
    </lineage>
</organism>
<dbReference type="Proteomes" id="UP000197068">
    <property type="component" value="Unassembled WGS sequence"/>
</dbReference>
<reference evidence="6 7" key="1">
    <citation type="submission" date="2017-06" db="EMBL/GenBank/DDBJ databases">
        <title>Whole Genome Sequences of Colwellia marinimaniae MTCD1.</title>
        <authorList>
            <person name="Kusumoto H."/>
            <person name="Inoue M."/>
            <person name="Tanikawa K."/>
            <person name="Maeji H."/>
            <person name="Cameron J.H."/>
            <person name="Bartlett D.H."/>
        </authorList>
    </citation>
    <scope>NUCLEOTIDE SEQUENCE [LARGE SCALE GENOMIC DNA]</scope>
    <source>
        <strain evidence="6 7">MTCD1</strain>
    </source>
</reference>
<evidence type="ECO:0000313" key="7">
    <source>
        <dbReference type="Proteomes" id="UP000197068"/>
    </source>
</evidence>
<keyword evidence="2" id="KW-1015">Disulfide bond</keyword>
<dbReference type="InterPro" id="IPR046524">
    <property type="entry name" value="DUF6701"/>
</dbReference>
<evidence type="ECO:0000256" key="2">
    <source>
        <dbReference type="ARBA" id="ARBA00023157"/>
    </source>
</evidence>
<dbReference type="Gene3D" id="2.60.120.200">
    <property type="match status" value="2"/>
</dbReference>
<evidence type="ECO:0000256" key="1">
    <source>
        <dbReference type="ARBA" id="ARBA00022729"/>
    </source>
</evidence>
<dbReference type="SMART" id="SM00560">
    <property type="entry name" value="LamGL"/>
    <property type="match status" value="1"/>
</dbReference>
<feature type="compositionally biased region" description="Gly residues" evidence="3">
    <location>
        <begin position="154"/>
        <end position="168"/>
    </location>
</feature>
<name>A0ABQ0MPY3_9GAMM</name>
<dbReference type="SUPFAM" id="SSF49899">
    <property type="entry name" value="Concanavalin A-like lectins/glucanases"/>
    <property type="match status" value="2"/>
</dbReference>
<dbReference type="Pfam" id="PF20419">
    <property type="entry name" value="DUF6701"/>
    <property type="match status" value="1"/>
</dbReference>